<evidence type="ECO:0000313" key="3">
    <source>
        <dbReference type="EMBL" id="QSZ42252.1"/>
    </source>
</evidence>
<dbReference type="NCBIfam" id="NF003124">
    <property type="entry name" value="PRK04043.1"/>
    <property type="match status" value="1"/>
</dbReference>
<feature type="signal peptide" evidence="2">
    <location>
        <begin position="1"/>
        <end position="16"/>
    </location>
</feature>
<reference evidence="3" key="1">
    <citation type="submission" date="2019-11" db="EMBL/GenBank/DDBJ databases">
        <authorList>
            <person name="Kojima H."/>
        </authorList>
    </citation>
    <scope>NUCLEOTIDE SEQUENCE</scope>
    <source>
        <strain evidence="3">H1576</strain>
    </source>
</reference>
<organism evidence="3 4">
    <name type="scientific">Sulfurimonas aquatica</name>
    <dbReference type="NCBI Taxonomy" id="2672570"/>
    <lineage>
        <taxon>Bacteria</taxon>
        <taxon>Pseudomonadati</taxon>
        <taxon>Campylobacterota</taxon>
        <taxon>Epsilonproteobacteria</taxon>
        <taxon>Campylobacterales</taxon>
        <taxon>Sulfurimonadaceae</taxon>
        <taxon>Sulfurimonas</taxon>
    </lineage>
</organism>
<dbReference type="PANTHER" id="PTHR36842:SF1">
    <property type="entry name" value="PROTEIN TOLB"/>
    <property type="match status" value="1"/>
</dbReference>
<protein>
    <submittedName>
        <fullName evidence="3">Tol-Pal system protein TolB</fullName>
    </submittedName>
</protein>
<dbReference type="Proteomes" id="UP000671852">
    <property type="component" value="Chromosome"/>
</dbReference>
<dbReference type="RefSeq" id="WP_207561067.1">
    <property type="nucleotide sequence ID" value="NZ_CP046072.1"/>
</dbReference>
<dbReference type="InterPro" id="IPR011659">
    <property type="entry name" value="WD40"/>
</dbReference>
<gene>
    <name evidence="3" type="primary">tolB</name>
    <name evidence="3" type="ORF">GJV85_09085</name>
</gene>
<dbReference type="AlphaFoldDB" id="A0A975B124"/>
<keyword evidence="4" id="KW-1185">Reference proteome</keyword>
<dbReference type="KEGG" id="saqt:GJV85_09085"/>
<evidence type="ECO:0000256" key="2">
    <source>
        <dbReference type="SAM" id="SignalP"/>
    </source>
</evidence>
<proteinExistence type="inferred from homology"/>
<reference evidence="3" key="2">
    <citation type="submission" date="2021-04" db="EMBL/GenBank/DDBJ databases">
        <title>Isolation and characterization of a novel species of the genus Sulfurimonas.</title>
        <authorList>
            <person name="Fukui M."/>
        </authorList>
    </citation>
    <scope>NUCLEOTIDE SEQUENCE</scope>
    <source>
        <strain evidence="3">H1576</strain>
    </source>
</reference>
<feature type="chain" id="PRO_5038112265" evidence="2">
    <location>
        <begin position="17"/>
        <end position="416"/>
    </location>
</feature>
<dbReference type="EMBL" id="CP046072">
    <property type="protein sequence ID" value="QSZ42252.1"/>
    <property type="molecule type" value="Genomic_DNA"/>
</dbReference>
<evidence type="ECO:0000256" key="1">
    <source>
        <dbReference type="ARBA" id="ARBA00009820"/>
    </source>
</evidence>
<sequence>MKIILILLMLFGLSHANDATIEVIKKADSLPSLAVEDASISYDDTFKLQFFKALIADLNVISIFNVERFHRVTHYNATDVLVENIDMAYVLRYKMFEDDNGALNVEMKMLVEGKDVFSKNYKVSRRNIYMFIAHAIAYDINKFMGEPSVEWMKRKVIFSRIVGPKESEIVISDYSLSYQQVVVSGGFNVFPKWANNAQNAFYYTSLDSNVPTLKHLDLKTVKVKKIISSDGMMVCSDVSADSNTLLLTMAKNGQPDVYTYNLTTKKYKRETSYGGIDVNAQFMDKNKIIFISSRLGYPNVFSKDLKTNAVEQLVFYGKSNSACSSNGEYIVYKARESSNAFSKNTFNLHLISMKTDFIRRLTATGINEFPRFSKDGDAILFIKNYKEQSSIGIIRLNHNKNYLFPLKYGRVQSMDW</sequence>
<dbReference type="InterPro" id="IPR011042">
    <property type="entry name" value="6-blade_b-propeller_TolB-like"/>
</dbReference>
<accession>A0A975B124</accession>
<comment type="similarity">
    <text evidence="1">Belongs to the TolB family.</text>
</comment>
<dbReference type="SUPFAM" id="SSF69304">
    <property type="entry name" value="Tricorn protease N-terminal domain"/>
    <property type="match status" value="1"/>
</dbReference>
<name>A0A975B124_9BACT</name>
<keyword evidence="2" id="KW-0732">Signal</keyword>
<dbReference type="Gene3D" id="2.120.10.30">
    <property type="entry name" value="TolB, C-terminal domain"/>
    <property type="match status" value="1"/>
</dbReference>
<dbReference type="Pfam" id="PF07676">
    <property type="entry name" value="PD40"/>
    <property type="match status" value="1"/>
</dbReference>
<evidence type="ECO:0000313" key="4">
    <source>
        <dbReference type="Proteomes" id="UP000671852"/>
    </source>
</evidence>
<dbReference type="PANTHER" id="PTHR36842">
    <property type="entry name" value="PROTEIN TOLB HOMOLOG"/>
    <property type="match status" value="1"/>
</dbReference>